<dbReference type="RefSeq" id="WP_153758537.1">
    <property type="nucleotide sequence ID" value="NZ_CP045851.1"/>
</dbReference>
<dbReference type="InterPro" id="IPR007899">
    <property type="entry name" value="CHAD_dom"/>
</dbReference>
<protein>
    <submittedName>
        <fullName evidence="2">CHAD domain-containing protein</fullName>
    </submittedName>
</protein>
<evidence type="ECO:0000259" key="1">
    <source>
        <dbReference type="PROSITE" id="PS51708"/>
    </source>
</evidence>
<dbReference type="Proteomes" id="UP000334019">
    <property type="component" value="Chromosome"/>
</dbReference>
<organism evidence="2 3">
    <name type="scientific">Actinomarinicola tropica</name>
    <dbReference type="NCBI Taxonomy" id="2789776"/>
    <lineage>
        <taxon>Bacteria</taxon>
        <taxon>Bacillati</taxon>
        <taxon>Actinomycetota</taxon>
        <taxon>Acidimicrobiia</taxon>
        <taxon>Acidimicrobiales</taxon>
        <taxon>Iamiaceae</taxon>
        <taxon>Actinomarinicola</taxon>
    </lineage>
</organism>
<dbReference type="InterPro" id="IPR038186">
    <property type="entry name" value="CHAD_dom_sf"/>
</dbReference>
<sequence length="465" mass="50940">MATYELDPTRPLDEALRRVALGCLDEAIDRLDGLGPTPEPEDVATAVHEVRKRGKELRGLARLARPALGDTYAPVNADARDAGRQLSDIRDAQVLLSTLDDLVDAASGKAARRLTVVRDRQAAIAAAASASLHADDPRIADARERIVRARALVEAWPLPADPAPLRDGLERTYRDGRTAWRRLEKKDGSDRRSHEWRKAVKRLWYQARLLAPADPDTAAPLVAQLDELSDLLGDDHDLAVLVESLDEAAGEVDDDARDAARRAARRRQRELRTAAIALGREVYGGSASSFVARLADPWDRAVAEQRAAAAPHASVERERTFLVRELPDLPDDGTAIRQGYLALDGDVAVRVRETSDGARTLTIKGGSGRVRTELEWKIGRDRFEAAWPHTAGRRIEKTRYRIPIEVGVAELDVFAGDLQGLVLVEVEADSDEALAALEPPAWFGDEVTDDERYANASLAVHGRPG</sequence>
<keyword evidence="3" id="KW-1185">Reference proteome</keyword>
<name>A0A5Q2RIN0_9ACTN</name>
<proteinExistence type="predicted"/>
<dbReference type="PROSITE" id="PS51708">
    <property type="entry name" value="CHAD"/>
    <property type="match status" value="1"/>
</dbReference>
<dbReference type="SMART" id="SM00880">
    <property type="entry name" value="CHAD"/>
    <property type="match status" value="1"/>
</dbReference>
<dbReference type="PANTHER" id="PTHR40114">
    <property type="entry name" value="SLR0698 PROTEIN"/>
    <property type="match status" value="1"/>
</dbReference>
<dbReference type="EMBL" id="CP045851">
    <property type="protein sequence ID" value="QGG94431.1"/>
    <property type="molecule type" value="Genomic_DNA"/>
</dbReference>
<dbReference type="InterPro" id="IPR023577">
    <property type="entry name" value="CYTH_domain"/>
</dbReference>
<feature type="domain" description="CHAD" evidence="1">
    <location>
        <begin position="9"/>
        <end position="288"/>
    </location>
</feature>
<dbReference type="AlphaFoldDB" id="A0A5Q2RIN0"/>
<dbReference type="InterPro" id="IPR012042">
    <property type="entry name" value="NeuTTM/CthTTM-like"/>
</dbReference>
<evidence type="ECO:0000313" key="3">
    <source>
        <dbReference type="Proteomes" id="UP000334019"/>
    </source>
</evidence>
<dbReference type="KEGG" id="atq:GH723_04540"/>
<accession>A0A5Q2RIN0</accession>
<reference evidence="2 3" key="1">
    <citation type="submission" date="2019-11" db="EMBL/GenBank/DDBJ databases">
        <authorList>
            <person name="He Y."/>
        </authorList>
    </citation>
    <scope>NUCLEOTIDE SEQUENCE [LARGE SCALE GENOMIC DNA]</scope>
    <source>
        <strain evidence="2 3">SCSIO 58843</strain>
    </source>
</reference>
<evidence type="ECO:0000313" key="2">
    <source>
        <dbReference type="EMBL" id="QGG94431.1"/>
    </source>
</evidence>
<dbReference type="CDD" id="cd07761">
    <property type="entry name" value="CYTH-like_CthTTM-like"/>
    <property type="match status" value="1"/>
</dbReference>
<dbReference type="PANTHER" id="PTHR40114:SF1">
    <property type="entry name" value="SLR0698 PROTEIN"/>
    <property type="match status" value="1"/>
</dbReference>
<dbReference type="Pfam" id="PF05235">
    <property type="entry name" value="CHAD"/>
    <property type="match status" value="1"/>
</dbReference>
<dbReference type="InterPro" id="IPR033469">
    <property type="entry name" value="CYTH-like_dom_sf"/>
</dbReference>
<dbReference type="Gene3D" id="1.40.20.10">
    <property type="entry name" value="CHAD domain"/>
    <property type="match status" value="1"/>
</dbReference>
<dbReference type="Gene3D" id="2.40.320.10">
    <property type="entry name" value="Hypothetical Protein Pfu-838710-001"/>
    <property type="match status" value="1"/>
</dbReference>
<gene>
    <name evidence="2" type="ORF">GH723_04540</name>
</gene>
<dbReference type="SUPFAM" id="SSF55154">
    <property type="entry name" value="CYTH-like phosphatases"/>
    <property type="match status" value="1"/>
</dbReference>
<dbReference type="SMART" id="SM01118">
    <property type="entry name" value="CYTH"/>
    <property type="match status" value="1"/>
</dbReference>